<reference evidence="1 2" key="1">
    <citation type="submission" date="2014-05" db="EMBL/GenBank/DDBJ databases">
        <title>Draft genome sequence of Amycolatopsis rifamycinica DSM 46095.</title>
        <authorList>
            <person name="Lal R."/>
            <person name="Saxena A."/>
            <person name="Kumari R."/>
            <person name="Mukherjee U."/>
            <person name="Singh P."/>
            <person name="Sangwan N."/>
            <person name="Mahato N.K."/>
        </authorList>
    </citation>
    <scope>NUCLEOTIDE SEQUENCE [LARGE SCALE GENOMIC DNA]</scope>
    <source>
        <strain evidence="1 2">DSM 46095</strain>
    </source>
</reference>
<proteinExistence type="predicted"/>
<keyword evidence="2" id="KW-1185">Reference proteome</keyword>
<accession>A0A066U3W6</accession>
<protein>
    <submittedName>
        <fullName evidence="1">Uncharacterized protein</fullName>
    </submittedName>
</protein>
<dbReference type="STRING" id="287986.DV20_29895"/>
<dbReference type="OrthoDB" id="4559982at2"/>
<sequence length="99" mass="11565">MRRGEVWTYHPPTEPARQRTVVLLSSDGVNESERPWLLGTELLDRDPMDILGVAIDARYWVSTLNLTRLYRPWLDERIAEIDQHVQERIDIALRAALDL</sequence>
<gene>
    <name evidence="1" type="ORF">DV20_29895</name>
</gene>
<dbReference type="eggNOG" id="COG2337">
    <property type="taxonomic scope" value="Bacteria"/>
</dbReference>
<dbReference type="EMBL" id="JMQI01000062">
    <property type="protein sequence ID" value="KDN18804.1"/>
    <property type="molecule type" value="Genomic_DNA"/>
</dbReference>
<comment type="caution">
    <text evidence="1">The sequence shown here is derived from an EMBL/GenBank/DDBJ whole genome shotgun (WGS) entry which is preliminary data.</text>
</comment>
<dbReference type="AlphaFoldDB" id="A0A066U3W6"/>
<dbReference type="RefSeq" id="WP_043786016.1">
    <property type="nucleotide sequence ID" value="NZ_JMQI01000062.1"/>
</dbReference>
<evidence type="ECO:0000313" key="2">
    <source>
        <dbReference type="Proteomes" id="UP000027345"/>
    </source>
</evidence>
<evidence type="ECO:0000313" key="1">
    <source>
        <dbReference type="EMBL" id="KDN18804.1"/>
    </source>
</evidence>
<dbReference type="Proteomes" id="UP000027345">
    <property type="component" value="Unassembled WGS sequence"/>
</dbReference>
<name>A0A066U3W6_9PSEU</name>
<organism evidence="1 2">
    <name type="scientific">Amycolatopsis rifamycinica</name>
    <dbReference type="NCBI Taxonomy" id="287986"/>
    <lineage>
        <taxon>Bacteria</taxon>
        <taxon>Bacillati</taxon>
        <taxon>Actinomycetota</taxon>
        <taxon>Actinomycetes</taxon>
        <taxon>Pseudonocardiales</taxon>
        <taxon>Pseudonocardiaceae</taxon>
        <taxon>Amycolatopsis</taxon>
    </lineage>
</organism>